<dbReference type="AlphaFoldDB" id="A0AAD9GCD5"/>
<dbReference type="PANTHER" id="PTHR30546">
    <property type="entry name" value="FLAVODOXIN-RELATED PROTEIN WRBA-RELATED"/>
    <property type="match status" value="1"/>
</dbReference>
<dbReference type="FunFam" id="3.40.50.360:FF:000001">
    <property type="entry name" value="NAD(P)H dehydrogenase (Quinone) FQR1-like"/>
    <property type="match status" value="1"/>
</dbReference>
<evidence type="ECO:0000259" key="2">
    <source>
        <dbReference type="PROSITE" id="PS50902"/>
    </source>
</evidence>
<accession>A0AAD9GCD5</accession>
<dbReference type="GO" id="GO:0010181">
    <property type="term" value="F:FMN binding"/>
    <property type="evidence" value="ECO:0007669"/>
    <property type="project" value="InterPro"/>
</dbReference>
<dbReference type="NCBIfam" id="NF002999">
    <property type="entry name" value="PRK03767.1"/>
    <property type="match status" value="1"/>
</dbReference>
<proteinExistence type="inferred from homology"/>
<dbReference type="Proteomes" id="UP001259832">
    <property type="component" value="Unassembled WGS sequence"/>
</dbReference>
<dbReference type="PANTHER" id="PTHR30546:SF23">
    <property type="entry name" value="FLAVOPROTEIN-LIKE PROTEIN YCP4-RELATED"/>
    <property type="match status" value="1"/>
</dbReference>
<dbReference type="GO" id="GO:0003955">
    <property type="term" value="F:NAD(P)H dehydrogenase (quinone) activity"/>
    <property type="evidence" value="ECO:0007669"/>
    <property type="project" value="InterPro"/>
</dbReference>
<organism evidence="3 4">
    <name type="scientific">Phytophthora citrophthora</name>
    <dbReference type="NCBI Taxonomy" id="4793"/>
    <lineage>
        <taxon>Eukaryota</taxon>
        <taxon>Sar</taxon>
        <taxon>Stramenopiles</taxon>
        <taxon>Oomycota</taxon>
        <taxon>Peronosporomycetes</taxon>
        <taxon>Peronosporales</taxon>
        <taxon>Peronosporaceae</taxon>
        <taxon>Phytophthora</taxon>
    </lineage>
</organism>
<dbReference type="InterPro" id="IPR010089">
    <property type="entry name" value="Flavoprotein_WrbA-like"/>
</dbReference>
<gene>
    <name evidence="3" type="ORF">P3T76_010481</name>
</gene>
<evidence type="ECO:0000256" key="1">
    <source>
        <dbReference type="ARBA" id="ARBA00006961"/>
    </source>
</evidence>
<dbReference type="InterPro" id="IPR029039">
    <property type="entry name" value="Flavoprotein-like_sf"/>
</dbReference>
<evidence type="ECO:0000313" key="4">
    <source>
        <dbReference type="Proteomes" id="UP001259832"/>
    </source>
</evidence>
<dbReference type="Pfam" id="PF03358">
    <property type="entry name" value="FMN_red"/>
    <property type="match status" value="1"/>
</dbReference>
<keyword evidence="4" id="KW-1185">Reference proteome</keyword>
<dbReference type="EMBL" id="JASMQC010000022">
    <property type="protein sequence ID" value="KAK1935787.1"/>
    <property type="molecule type" value="Genomic_DNA"/>
</dbReference>
<evidence type="ECO:0000313" key="3">
    <source>
        <dbReference type="EMBL" id="KAK1935787.1"/>
    </source>
</evidence>
<sequence length="223" mass="24113">MQKSKRTTEFASSNNNNNNNNNKMTKIAIVFYSTFGHVTKMATAIQTGIQSIPNVEAELYQVKETLNDQVLAKLHAPPKLDFPVATPDVLKNADGIMLGFPTHFGMVPAQMKALFDSCGALWMKGELIGKPCGVFFSCGSRGGGQEVSAMSTTPYIAHLGMLFVPLALRGNIIEASDELHGCSLWGSGTVANSDRSRQPSDLELKVAQMQGQKFAEITKKLSA</sequence>
<reference evidence="3" key="1">
    <citation type="submission" date="2023-08" db="EMBL/GenBank/DDBJ databases">
        <title>Reference Genome Resource for the Citrus Pathogen Phytophthora citrophthora.</title>
        <authorList>
            <person name="Moller H."/>
            <person name="Coetzee B."/>
            <person name="Rose L.J."/>
            <person name="Van Niekerk J.M."/>
        </authorList>
    </citation>
    <scope>NUCLEOTIDE SEQUENCE</scope>
    <source>
        <strain evidence="3">STE-U-9442</strain>
    </source>
</reference>
<dbReference type="Gene3D" id="3.40.50.360">
    <property type="match status" value="1"/>
</dbReference>
<dbReference type="InterPro" id="IPR008254">
    <property type="entry name" value="Flavodoxin/NO_synth"/>
</dbReference>
<name>A0AAD9GCD5_9STRA</name>
<dbReference type="NCBIfam" id="TIGR01755">
    <property type="entry name" value="flav_wrbA"/>
    <property type="match status" value="1"/>
</dbReference>
<comment type="similarity">
    <text evidence="1">Belongs to the WrbA family.</text>
</comment>
<dbReference type="InterPro" id="IPR005025">
    <property type="entry name" value="FMN_Rdtase-like_dom"/>
</dbReference>
<dbReference type="GO" id="GO:0016020">
    <property type="term" value="C:membrane"/>
    <property type="evidence" value="ECO:0007669"/>
    <property type="project" value="TreeGrafter"/>
</dbReference>
<comment type="caution">
    <text evidence="3">The sequence shown here is derived from an EMBL/GenBank/DDBJ whole genome shotgun (WGS) entry which is preliminary data.</text>
</comment>
<dbReference type="PROSITE" id="PS50902">
    <property type="entry name" value="FLAVODOXIN_LIKE"/>
    <property type="match status" value="1"/>
</dbReference>
<dbReference type="SUPFAM" id="SSF52218">
    <property type="entry name" value="Flavoproteins"/>
    <property type="match status" value="1"/>
</dbReference>
<protein>
    <submittedName>
        <fullName evidence="3">Quinone-oxidoreductase QR2</fullName>
    </submittedName>
</protein>
<feature type="domain" description="Flavodoxin-like" evidence="2">
    <location>
        <begin position="27"/>
        <end position="190"/>
    </location>
</feature>